<accession>A0A1R0GP62</accession>
<sequence>MSFSANKELNEWCWKEQPAKNIYEIFLKNKFHLVCPHAKCNVKRLFEKNFSGNGTEIKPQFSCSYCKTKYDIIDFYINIIKGKLRDLPERTYYHKKIDQKSPTLSIKSVKNKSDVAIKVEKFVDSDEELSDIEILNDDSDIIYNFSEKDLSLTEDSSKKNSSYISYSSIGNKTLMINPGDSYSIVNMSASSSKNSNPIVITSTKRSAESEDSSSKKLKEFKNSKESDIETILTYEEFEKKINCLKDEFDSILMDQNDNIRTNFNKNVEIINVLSNRLEKISNIVDESISEYSKSGVAKINQLTKDMDELENFNDSLTNQVIVLTNVLEKIIFIDKKYNEIFKNFDINHHLQFIKTNILNGDAYSDSLIAATKSKPIISIPDSSEAIKDISTRFHVDMNDYDDFILKMSMVGVDFNQKTNACDIAYKLRRIFIKGIVKTPKEKLIENLKIFGFNFDYILNVEMVSKKVYEFTVYFSYAPKFCSIVNDNDFITILPKFDPLDPDFPNPIPEMKKYKISSYIYKLRHNIENSKSEVYKNYATELISEIKQKTAYLFIN</sequence>
<evidence type="ECO:0000313" key="1">
    <source>
        <dbReference type="EMBL" id="OLY78674.1"/>
    </source>
</evidence>
<proteinExistence type="predicted"/>
<evidence type="ECO:0000313" key="2">
    <source>
        <dbReference type="Proteomes" id="UP000187455"/>
    </source>
</evidence>
<dbReference type="AlphaFoldDB" id="A0A1R0GP62"/>
<gene>
    <name evidence="1" type="ORF">AYI68_g7271</name>
</gene>
<dbReference type="EMBL" id="LSSL01005769">
    <property type="protein sequence ID" value="OLY78674.1"/>
    <property type="molecule type" value="Genomic_DNA"/>
</dbReference>
<organism evidence="1 2">
    <name type="scientific">Smittium mucronatum</name>
    <dbReference type="NCBI Taxonomy" id="133383"/>
    <lineage>
        <taxon>Eukaryota</taxon>
        <taxon>Fungi</taxon>
        <taxon>Fungi incertae sedis</taxon>
        <taxon>Zoopagomycota</taxon>
        <taxon>Kickxellomycotina</taxon>
        <taxon>Harpellomycetes</taxon>
        <taxon>Harpellales</taxon>
        <taxon>Legeriomycetaceae</taxon>
        <taxon>Smittium</taxon>
    </lineage>
</organism>
<comment type="caution">
    <text evidence="1">The sequence shown here is derived from an EMBL/GenBank/DDBJ whole genome shotgun (WGS) entry which is preliminary data.</text>
</comment>
<dbReference type="Proteomes" id="UP000187455">
    <property type="component" value="Unassembled WGS sequence"/>
</dbReference>
<keyword evidence="2" id="KW-1185">Reference proteome</keyword>
<protein>
    <submittedName>
        <fullName evidence="1">Uncharacterized protein</fullName>
    </submittedName>
</protein>
<reference evidence="1 2" key="1">
    <citation type="journal article" date="2016" name="Mol. Biol. Evol.">
        <title>Genome-Wide Survey of Gut Fungi (Harpellales) Reveals the First Horizontally Transferred Ubiquitin Gene from a Mosquito Host.</title>
        <authorList>
            <person name="Wang Y."/>
            <person name="White M.M."/>
            <person name="Kvist S."/>
            <person name="Moncalvo J.M."/>
        </authorList>
    </citation>
    <scope>NUCLEOTIDE SEQUENCE [LARGE SCALE GENOMIC DNA]</scope>
    <source>
        <strain evidence="1 2">ALG-7-W6</strain>
    </source>
</reference>
<name>A0A1R0GP62_9FUNG</name>